<gene>
    <name evidence="1" type="ORF">BST99_11190</name>
</gene>
<keyword evidence="2" id="KW-1185">Reference proteome</keyword>
<sequence length="308" mass="36013">MGVFVIPIGIFAQEEEDASVYLEEYSDEFQEAFFSALQQKGIKNYDRAINYLQKCIQLQPDQSAVYHEMARIYRLDRQFALGFPYAAKAVRMEPDNYWYTDTYWYYQYRLGEGSIARQGEDLSFQNDVFWSNMARISLKRNRYDEASGFFKRIKSPNNYSQLSADLEEAKAKGDPMTRALTEALKQPKSTSVEAKKQDDAENPVDQIKKNLRTLQQEGEFSRLYKESTEANENYPLQPDFYYYKGWALLKQGKAKEATTILEESLDYLLEEGQLSLFIYQALAEAYELLGEPEKLKYYQKKLNENNPN</sequence>
<dbReference type="Pfam" id="PF13181">
    <property type="entry name" value="TPR_8"/>
    <property type="match status" value="1"/>
</dbReference>
<dbReference type="RefSeq" id="WP_105001888.1">
    <property type="nucleotide sequence ID" value="NZ_MQVX01000001.1"/>
</dbReference>
<comment type="caution">
    <text evidence="1">The sequence shown here is derived from an EMBL/GenBank/DDBJ whole genome shotgun (WGS) entry which is preliminary data.</text>
</comment>
<name>A0A2S7T8E8_9FLAO</name>
<reference evidence="2" key="1">
    <citation type="submission" date="2016-11" db="EMBL/GenBank/DDBJ databases">
        <title>Trade-off between light-utilization and light-protection in marine flavobacteria.</title>
        <authorList>
            <person name="Kumagai Y."/>
            <person name="Yoshizawa S."/>
            <person name="Kogure K."/>
        </authorList>
    </citation>
    <scope>NUCLEOTIDE SEQUENCE [LARGE SCALE GENOMIC DNA]</scope>
    <source>
        <strain evidence="2">SG-18</strain>
    </source>
</reference>
<dbReference type="EMBL" id="MQVX01000001">
    <property type="protein sequence ID" value="PQJ16213.1"/>
    <property type="molecule type" value="Genomic_DNA"/>
</dbReference>
<accession>A0A2S7T8E8</accession>
<evidence type="ECO:0000313" key="1">
    <source>
        <dbReference type="EMBL" id="PQJ16213.1"/>
    </source>
</evidence>
<dbReference type="SMART" id="SM00028">
    <property type="entry name" value="TPR"/>
    <property type="match status" value="4"/>
</dbReference>
<protein>
    <recommendedName>
        <fullName evidence="3">Tetratricopeptide repeat protein</fullName>
    </recommendedName>
</protein>
<dbReference type="InterPro" id="IPR011990">
    <property type="entry name" value="TPR-like_helical_dom_sf"/>
</dbReference>
<evidence type="ECO:0008006" key="3">
    <source>
        <dbReference type="Google" id="ProtNLM"/>
    </source>
</evidence>
<dbReference type="SUPFAM" id="SSF48452">
    <property type="entry name" value="TPR-like"/>
    <property type="match status" value="1"/>
</dbReference>
<proteinExistence type="predicted"/>
<dbReference type="InterPro" id="IPR019734">
    <property type="entry name" value="TPR_rpt"/>
</dbReference>
<dbReference type="Proteomes" id="UP000239366">
    <property type="component" value="Unassembled WGS sequence"/>
</dbReference>
<dbReference type="AlphaFoldDB" id="A0A2S7T8E8"/>
<evidence type="ECO:0000313" key="2">
    <source>
        <dbReference type="Proteomes" id="UP000239366"/>
    </source>
</evidence>
<dbReference type="Gene3D" id="1.25.40.10">
    <property type="entry name" value="Tetratricopeptide repeat domain"/>
    <property type="match status" value="2"/>
</dbReference>
<organism evidence="1 2">
    <name type="scientific">Aureicoccus marinus</name>
    <dbReference type="NCBI Taxonomy" id="754435"/>
    <lineage>
        <taxon>Bacteria</taxon>
        <taxon>Pseudomonadati</taxon>
        <taxon>Bacteroidota</taxon>
        <taxon>Flavobacteriia</taxon>
        <taxon>Flavobacteriales</taxon>
        <taxon>Flavobacteriaceae</taxon>
        <taxon>Aureicoccus</taxon>
    </lineage>
</organism>